<comment type="caution">
    <text evidence="2">The sequence shown here is derived from an EMBL/GenBank/DDBJ whole genome shotgun (WGS) entry which is preliminary data.</text>
</comment>
<evidence type="ECO:0000313" key="3">
    <source>
        <dbReference type="Proteomes" id="UP000287651"/>
    </source>
</evidence>
<organism evidence="2 3">
    <name type="scientific">Ensete ventricosum</name>
    <name type="common">Abyssinian banana</name>
    <name type="synonym">Musa ensete</name>
    <dbReference type="NCBI Taxonomy" id="4639"/>
    <lineage>
        <taxon>Eukaryota</taxon>
        <taxon>Viridiplantae</taxon>
        <taxon>Streptophyta</taxon>
        <taxon>Embryophyta</taxon>
        <taxon>Tracheophyta</taxon>
        <taxon>Spermatophyta</taxon>
        <taxon>Magnoliopsida</taxon>
        <taxon>Liliopsida</taxon>
        <taxon>Zingiberales</taxon>
        <taxon>Musaceae</taxon>
        <taxon>Ensete</taxon>
    </lineage>
</organism>
<gene>
    <name evidence="2" type="ORF">B296_00027468</name>
</gene>
<evidence type="ECO:0000256" key="1">
    <source>
        <dbReference type="SAM" id="MobiDB-lite"/>
    </source>
</evidence>
<name>A0A426YU98_ENSVE</name>
<dbReference type="EMBL" id="AMZH03010174">
    <property type="protein sequence ID" value="RRT55251.1"/>
    <property type="molecule type" value="Genomic_DNA"/>
</dbReference>
<proteinExistence type="predicted"/>
<reference evidence="2 3" key="1">
    <citation type="journal article" date="2014" name="Agronomy (Basel)">
        <title>A Draft Genome Sequence for Ensete ventricosum, the Drought-Tolerant Tree Against Hunger.</title>
        <authorList>
            <person name="Harrison J."/>
            <person name="Moore K.A."/>
            <person name="Paszkiewicz K."/>
            <person name="Jones T."/>
            <person name="Grant M."/>
            <person name="Ambacheew D."/>
            <person name="Muzemil S."/>
            <person name="Studholme D.J."/>
        </authorList>
    </citation>
    <scope>NUCLEOTIDE SEQUENCE [LARGE SCALE GENOMIC DNA]</scope>
</reference>
<sequence>MFIQKKKREKRRKRRLPSSPSSSVATQPQPTPNIVAAFLYFPQPQSTRSRSQLRSPAATAISLSANGAHPCLSPLPLLLPPPSDRFPYCIHCCCRRYLFLPATAYQRTALITSRCLLLSAVDCHCLNLFITPHSRSAFSLLPSATAHNPSFQPRPLPLCSLSLYNSHYSACRRYLPPQSHPNPTVTLPATISTTSS</sequence>
<feature type="compositionally biased region" description="Basic residues" evidence="1">
    <location>
        <begin position="1"/>
        <end position="16"/>
    </location>
</feature>
<dbReference type="Proteomes" id="UP000287651">
    <property type="component" value="Unassembled WGS sequence"/>
</dbReference>
<protein>
    <submittedName>
        <fullName evidence="2">Uncharacterized protein</fullName>
    </submittedName>
</protein>
<dbReference type="AlphaFoldDB" id="A0A426YU98"/>
<feature type="region of interest" description="Disordered" evidence="1">
    <location>
        <begin position="1"/>
        <end position="30"/>
    </location>
</feature>
<evidence type="ECO:0000313" key="2">
    <source>
        <dbReference type="EMBL" id="RRT55251.1"/>
    </source>
</evidence>
<accession>A0A426YU98</accession>